<dbReference type="Pfam" id="PF22725">
    <property type="entry name" value="GFO_IDH_MocA_C3"/>
    <property type="match status" value="1"/>
</dbReference>
<dbReference type="Gene3D" id="3.40.50.720">
    <property type="entry name" value="NAD(P)-binding Rossmann-like Domain"/>
    <property type="match status" value="1"/>
</dbReference>
<accession>A0ABW9Y0A6</accession>
<dbReference type="Pfam" id="PF01408">
    <property type="entry name" value="GFO_IDH_MocA"/>
    <property type="match status" value="1"/>
</dbReference>
<dbReference type="SUPFAM" id="SSF55347">
    <property type="entry name" value="Glyceraldehyde-3-phosphate dehydrogenase-like, C-terminal domain"/>
    <property type="match status" value="1"/>
</dbReference>
<dbReference type="Gene3D" id="3.30.360.10">
    <property type="entry name" value="Dihydrodipicolinate Reductase, domain 2"/>
    <property type="match status" value="1"/>
</dbReference>
<dbReference type="InterPro" id="IPR036291">
    <property type="entry name" value="NAD(P)-bd_dom_sf"/>
</dbReference>
<evidence type="ECO:0000256" key="1">
    <source>
        <dbReference type="ARBA" id="ARBA00023002"/>
    </source>
</evidence>
<dbReference type="InterPro" id="IPR055170">
    <property type="entry name" value="GFO_IDH_MocA-like_dom"/>
</dbReference>
<keyword evidence="1" id="KW-0560">Oxidoreductase</keyword>
<evidence type="ECO:0000259" key="2">
    <source>
        <dbReference type="Pfam" id="PF01408"/>
    </source>
</evidence>
<keyword evidence="5" id="KW-1185">Reference proteome</keyword>
<dbReference type="Proteomes" id="UP000665561">
    <property type="component" value="Unassembled WGS sequence"/>
</dbReference>
<evidence type="ECO:0000259" key="3">
    <source>
        <dbReference type="Pfam" id="PF22725"/>
    </source>
</evidence>
<comment type="caution">
    <text evidence="4">The sequence shown here is derived from an EMBL/GenBank/DDBJ whole genome shotgun (WGS) entry which is preliminary data.</text>
</comment>
<sequence length="376" mass="41698">METVKIGIIGVGLIGKHHIEQYASIEGVEIAAVCDINEQEARRVAEQYGIPGVYADYREMLRRDDVAAVDVCLHNNLHAVATIAALQAGKHVYCEKPIAGTYRDGEAMASMAKACGKMLHVQLGTLYRDETKAAKTLIDAGRLGRLYHARSTGFRRRGRPFVDGYGTRFFTRKDTASGGALLDMGVYHIAQMLYLLDMPEVKRISGCLYQEMDMDRKRREESAFDVEESAMGFVRFEGGVSMDIIEAWSLHMGGLEGSSIVGSQGGIRLPAYSDIHSKSGFGFHSTIDDMDFDSTLDLAAMRERRRRLNPDEDAYESSAKHWAAALQGRVKLLPTAEIALKTMLISEGMYLSARLDREVTAEEVAEQSPTTIRRES</sequence>
<dbReference type="InterPro" id="IPR050463">
    <property type="entry name" value="Gfo/Idh/MocA_oxidrdct_glycsds"/>
</dbReference>
<dbReference type="SUPFAM" id="SSF51735">
    <property type="entry name" value="NAD(P)-binding Rossmann-fold domains"/>
    <property type="match status" value="1"/>
</dbReference>
<feature type="domain" description="GFO/IDH/MocA-like oxidoreductase" evidence="3">
    <location>
        <begin position="132"/>
        <end position="268"/>
    </location>
</feature>
<dbReference type="EMBL" id="JAAAMV010000036">
    <property type="protein sequence ID" value="NBD28161.1"/>
    <property type="molecule type" value="Genomic_DNA"/>
</dbReference>
<proteinExistence type="predicted"/>
<evidence type="ECO:0000313" key="5">
    <source>
        <dbReference type="Proteomes" id="UP000665561"/>
    </source>
</evidence>
<organism evidence="4 5">
    <name type="scientific">Paenibacillus glycinis</name>
    <dbReference type="NCBI Taxonomy" id="2697035"/>
    <lineage>
        <taxon>Bacteria</taxon>
        <taxon>Bacillati</taxon>
        <taxon>Bacillota</taxon>
        <taxon>Bacilli</taxon>
        <taxon>Bacillales</taxon>
        <taxon>Paenibacillaceae</taxon>
        <taxon>Paenibacillus</taxon>
    </lineage>
</organism>
<dbReference type="PANTHER" id="PTHR43818:SF11">
    <property type="entry name" value="BCDNA.GH03377"/>
    <property type="match status" value="1"/>
</dbReference>
<protein>
    <submittedName>
        <fullName evidence="4">Gfo/Idh/MocA family oxidoreductase</fullName>
    </submittedName>
</protein>
<dbReference type="RefSeq" id="WP_161747176.1">
    <property type="nucleotide sequence ID" value="NZ_JAAAMV010000036.1"/>
</dbReference>
<name>A0ABW9Y0A6_9BACL</name>
<reference evidence="4 5" key="1">
    <citation type="submission" date="2020-01" db="EMBL/GenBank/DDBJ databases">
        <title>Paenibacillus soybeanensis sp. nov. isolated from the nodules of soybean (Glycine max(L.) Merr).</title>
        <authorList>
            <person name="Wang H."/>
        </authorList>
    </citation>
    <scope>NUCLEOTIDE SEQUENCE [LARGE SCALE GENOMIC DNA]</scope>
    <source>
        <strain evidence="4 5">T1</strain>
    </source>
</reference>
<dbReference type="InterPro" id="IPR000683">
    <property type="entry name" value="Gfo/Idh/MocA-like_OxRdtase_N"/>
</dbReference>
<evidence type="ECO:0000313" key="4">
    <source>
        <dbReference type="EMBL" id="NBD28161.1"/>
    </source>
</evidence>
<feature type="domain" description="Gfo/Idh/MocA-like oxidoreductase N-terminal" evidence="2">
    <location>
        <begin position="4"/>
        <end position="122"/>
    </location>
</feature>
<gene>
    <name evidence="4" type="ORF">GT019_30210</name>
</gene>
<dbReference type="PANTHER" id="PTHR43818">
    <property type="entry name" value="BCDNA.GH03377"/>
    <property type="match status" value="1"/>
</dbReference>